<reference evidence="1" key="1">
    <citation type="submission" date="2018-05" db="EMBL/GenBank/DDBJ databases">
        <authorList>
            <person name="Lanie J.A."/>
            <person name="Ng W.-L."/>
            <person name="Kazmierczak K.M."/>
            <person name="Andrzejewski T.M."/>
            <person name="Davidsen T.M."/>
            <person name="Wayne K.J."/>
            <person name="Tettelin H."/>
            <person name="Glass J.I."/>
            <person name="Rusch D."/>
            <person name="Podicherti R."/>
            <person name="Tsui H.-C.T."/>
            <person name="Winkler M.E."/>
        </authorList>
    </citation>
    <scope>NUCLEOTIDE SEQUENCE</scope>
</reference>
<dbReference type="EMBL" id="UINC01048494">
    <property type="protein sequence ID" value="SVB59085.1"/>
    <property type="molecule type" value="Genomic_DNA"/>
</dbReference>
<dbReference type="Gene3D" id="2.60.120.620">
    <property type="entry name" value="q2cbj1_9rhob like domain"/>
    <property type="match status" value="1"/>
</dbReference>
<proteinExistence type="predicted"/>
<sequence>MYNRVSENLQVQIPNRSNGIGGERTDWNLHEQNIKEIDDLISWIQHVLPDVSKKFASKDANNIHFGYDLNSFEIAECWGVRYNKDEYGPVEHNHFPYTLSFVYYVRTPDGSTPVIIENETYAVNEGTCIFFIASQYHSVNQNGCDGRCAIVGNILYRF</sequence>
<organism evidence="1">
    <name type="scientific">marine metagenome</name>
    <dbReference type="NCBI Taxonomy" id="408172"/>
    <lineage>
        <taxon>unclassified sequences</taxon>
        <taxon>metagenomes</taxon>
        <taxon>ecological metagenomes</taxon>
    </lineage>
</organism>
<gene>
    <name evidence="1" type="ORF">METZ01_LOCUS211939</name>
</gene>
<protein>
    <recommendedName>
        <fullName evidence="2">Aspartyl/asparaginy/proline hydroxylase domain-containing protein</fullName>
    </recommendedName>
</protein>
<accession>A0A382F8R8</accession>
<dbReference type="AlphaFoldDB" id="A0A382F8R8"/>
<evidence type="ECO:0000313" key="1">
    <source>
        <dbReference type="EMBL" id="SVB59085.1"/>
    </source>
</evidence>
<evidence type="ECO:0008006" key="2">
    <source>
        <dbReference type="Google" id="ProtNLM"/>
    </source>
</evidence>
<name>A0A382F8R8_9ZZZZ</name>